<feature type="compositionally biased region" description="Low complexity" evidence="1">
    <location>
        <begin position="76"/>
        <end position="88"/>
    </location>
</feature>
<proteinExistence type="predicted"/>
<accession>A0A553K1Y0</accession>
<dbReference type="Proteomes" id="UP000317638">
    <property type="component" value="Unassembled WGS sequence"/>
</dbReference>
<protein>
    <submittedName>
        <fullName evidence="2">DUF501 domain-containing protein</fullName>
    </submittedName>
</protein>
<feature type="compositionally biased region" description="Polar residues" evidence="1">
    <location>
        <begin position="20"/>
        <end position="35"/>
    </location>
</feature>
<gene>
    <name evidence="2" type="ORF">FOJ82_06085</name>
</gene>
<sequence length="257" mass="27342">MSRPRRANGSAGCSLARWATASSDPTANPSAATRTCSPPRRSPLLGSGGRRCGAPSRWRTSPSPNRRPARHRRTTSRSGSRPSRAPATRRSDPPVNEPTSADLDSIEAQLGRPPRGVAEVAWRCPCGKPGVVKTMPRLPGGTPFPTTYYLTCPRATAAVSTLEASGLMAEMTQRLGEDEELAQAYRAAHESYLTDRAELGAVPEIDGISAGGMPTRVKCLHVLVGHALAKGPGVNPLGDEAVEAIGEFWQRPCLEDE</sequence>
<feature type="compositionally biased region" description="Low complexity" evidence="1">
    <location>
        <begin position="36"/>
        <end position="45"/>
    </location>
</feature>
<evidence type="ECO:0000256" key="1">
    <source>
        <dbReference type="SAM" id="MobiDB-lite"/>
    </source>
</evidence>
<dbReference type="Pfam" id="PF04417">
    <property type="entry name" value="DUF501"/>
    <property type="match status" value="1"/>
</dbReference>
<dbReference type="InterPro" id="IPR007511">
    <property type="entry name" value="DUF501"/>
</dbReference>
<dbReference type="OrthoDB" id="13546at2"/>
<organism evidence="2 3">
    <name type="scientific">Tessaracoccus rhinocerotis</name>
    <dbReference type="NCBI Taxonomy" id="1689449"/>
    <lineage>
        <taxon>Bacteria</taxon>
        <taxon>Bacillati</taxon>
        <taxon>Actinomycetota</taxon>
        <taxon>Actinomycetes</taxon>
        <taxon>Propionibacteriales</taxon>
        <taxon>Propionibacteriaceae</taxon>
        <taxon>Tessaracoccus</taxon>
    </lineage>
</organism>
<comment type="caution">
    <text evidence="2">The sequence shown here is derived from an EMBL/GenBank/DDBJ whole genome shotgun (WGS) entry which is preliminary data.</text>
</comment>
<feature type="region of interest" description="Disordered" evidence="1">
    <location>
        <begin position="1"/>
        <end position="106"/>
    </location>
</feature>
<keyword evidence="3" id="KW-1185">Reference proteome</keyword>
<name>A0A553K1Y0_9ACTN</name>
<dbReference type="EMBL" id="VKKG01000002">
    <property type="protein sequence ID" value="TRY18685.1"/>
    <property type="molecule type" value="Genomic_DNA"/>
</dbReference>
<evidence type="ECO:0000313" key="3">
    <source>
        <dbReference type="Proteomes" id="UP000317638"/>
    </source>
</evidence>
<reference evidence="2 3" key="1">
    <citation type="submission" date="2019-07" db="EMBL/GenBank/DDBJ databases">
        <authorList>
            <person name="Zhou L.-Y."/>
        </authorList>
    </citation>
    <scope>NUCLEOTIDE SEQUENCE [LARGE SCALE GENOMIC DNA]</scope>
    <source>
        <strain evidence="2 3">YIM 101269</strain>
    </source>
</reference>
<dbReference type="PANTHER" id="PTHR37163:SF1">
    <property type="entry name" value="DUF501 DOMAIN-CONTAINING PROTEIN"/>
    <property type="match status" value="1"/>
</dbReference>
<dbReference type="AlphaFoldDB" id="A0A553K1Y0"/>
<evidence type="ECO:0000313" key="2">
    <source>
        <dbReference type="EMBL" id="TRY18685.1"/>
    </source>
</evidence>
<dbReference type="PANTHER" id="PTHR37163">
    <property type="entry name" value="CONSERVED PROTEIN"/>
    <property type="match status" value="1"/>
</dbReference>